<feature type="compositionally biased region" description="Low complexity" evidence="7">
    <location>
        <begin position="323"/>
        <end position="333"/>
    </location>
</feature>
<feature type="binding site" evidence="4">
    <location>
        <position position="146"/>
    </location>
    <ligand>
        <name>GTP</name>
        <dbReference type="ChEBI" id="CHEBI:37565"/>
    </ligand>
</feature>
<feature type="binding site" evidence="4">
    <location>
        <begin position="24"/>
        <end position="28"/>
    </location>
    <ligand>
        <name>GTP</name>
        <dbReference type="ChEBI" id="CHEBI:37565"/>
    </ligand>
</feature>
<feature type="region of interest" description="Disordered" evidence="7">
    <location>
        <begin position="352"/>
        <end position="379"/>
    </location>
</feature>
<dbReference type="SUPFAM" id="SSF52490">
    <property type="entry name" value="Tubulin nucleotide-binding domain-like"/>
    <property type="match status" value="1"/>
</dbReference>
<dbReference type="PROSITE" id="PS01135">
    <property type="entry name" value="FTSZ_2"/>
    <property type="match status" value="1"/>
</dbReference>
<keyword evidence="3 4" id="KW-0342">GTP-binding</keyword>
<dbReference type="Gene3D" id="3.40.50.1440">
    <property type="entry name" value="Tubulin/FtsZ, GTPase domain"/>
    <property type="match status" value="1"/>
</dbReference>
<dbReference type="SMART" id="SM00864">
    <property type="entry name" value="Tubulin"/>
    <property type="match status" value="1"/>
</dbReference>
<dbReference type="Proteomes" id="UP001629244">
    <property type="component" value="Unassembled WGS sequence"/>
</dbReference>
<feature type="compositionally biased region" description="Low complexity" evidence="7">
    <location>
        <begin position="420"/>
        <end position="429"/>
    </location>
</feature>
<dbReference type="InterPro" id="IPR045061">
    <property type="entry name" value="FtsZ/CetZ"/>
</dbReference>
<gene>
    <name evidence="4 10" type="primary">ftsZ</name>
    <name evidence="10" type="ORF">ABS767_10595</name>
</gene>
<dbReference type="InterPro" id="IPR036525">
    <property type="entry name" value="Tubulin/FtsZ_GTPase_sf"/>
</dbReference>
<dbReference type="PANTHER" id="PTHR30314:SF3">
    <property type="entry name" value="MITOCHONDRIAL DIVISION PROTEIN FSZA"/>
    <property type="match status" value="1"/>
</dbReference>
<feature type="region of interest" description="Disordered" evidence="7">
    <location>
        <begin position="323"/>
        <end position="342"/>
    </location>
</feature>
<keyword evidence="4" id="KW-0963">Cytoplasm</keyword>
<comment type="subcellular location">
    <subcellularLocation>
        <location evidence="4">Cytoplasm</location>
    </subcellularLocation>
    <text evidence="4">Assembles at midcell at the inner surface of the cytoplasmic membrane.</text>
</comment>
<dbReference type="InterPro" id="IPR018316">
    <property type="entry name" value="Tubulin/FtsZ_2-layer-sand-dom"/>
</dbReference>
<keyword evidence="4 6" id="KW-0717">Septation</keyword>
<dbReference type="InterPro" id="IPR020805">
    <property type="entry name" value="Cell_div_FtsZ_CS"/>
</dbReference>
<dbReference type="PROSITE" id="PS01134">
    <property type="entry name" value="FTSZ_1"/>
    <property type="match status" value="1"/>
</dbReference>
<dbReference type="EMBL" id="JBELQC010000001">
    <property type="protein sequence ID" value="MFL9841412.1"/>
    <property type="molecule type" value="Genomic_DNA"/>
</dbReference>
<feature type="binding site" evidence="4">
    <location>
        <begin position="111"/>
        <end position="113"/>
    </location>
    <ligand>
        <name>GTP</name>
        <dbReference type="ChEBI" id="CHEBI:37565"/>
    </ligand>
</feature>
<feature type="binding site" evidence="4">
    <location>
        <position position="142"/>
    </location>
    <ligand>
        <name>GTP</name>
        <dbReference type="ChEBI" id="CHEBI:37565"/>
    </ligand>
</feature>
<feature type="binding site" evidence="4">
    <location>
        <position position="190"/>
    </location>
    <ligand>
        <name>GTP</name>
        <dbReference type="ChEBI" id="CHEBI:37565"/>
    </ligand>
</feature>
<dbReference type="InterPro" id="IPR024757">
    <property type="entry name" value="FtsZ_C"/>
</dbReference>
<dbReference type="InterPro" id="IPR008280">
    <property type="entry name" value="Tub_FtsZ_C"/>
</dbReference>
<reference evidence="10 11" key="1">
    <citation type="submission" date="2024-06" db="EMBL/GenBank/DDBJ databases">
        <authorList>
            <person name="Kaempfer P."/>
            <person name="Viver T."/>
        </authorList>
    </citation>
    <scope>NUCLEOTIDE SEQUENCE [LARGE SCALE GENOMIC DNA]</scope>
    <source>
        <strain evidence="10 11">ST-64</strain>
    </source>
</reference>
<feature type="domain" description="Tubulin/FtsZ GTPase" evidence="8">
    <location>
        <begin position="16"/>
        <end position="208"/>
    </location>
</feature>
<dbReference type="Pfam" id="PF12327">
    <property type="entry name" value="FtsZ_C"/>
    <property type="match status" value="1"/>
</dbReference>
<dbReference type="PRINTS" id="PR00423">
    <property type="entry name" value="CELLDVISFTSZ"/>
</dbReference>
<dbReference type="Pfam" id="PF00091">
    <property type="entry name" value="Tubulin"/>
    <property type="match status" value="1"/>
</dbReference>
<dbReference type="InterPro" id="IPR037103">
    <property type="entry name" value="Tubulin/FtsZ-like_C"/>
</dbReference>
<evidence type="ECO:0000313" key="11">
    <source>
        <dbReference type="Proteomes" id="UP001629244"/>
    </source>
</evidence>
<evidence type="ECO:0000256" key="1">
    <source>
        <dbReference type="ARBA" id="ARBA00009690"/>
    </source>
</evidence>
<proteinExistence type="inferred from homology"/>
<keyword evidence="11" id="KW-1185">Reference proteome</keyword>
<feature type="region of interest" description="Disordered" evidence="7">
    <location>
        <begin position="420"/>
        <end position="498"/>
    </location>
</feature>
<keyword evidence="2 4" id="KW-0547">Nucleotide-binding</keyword>
<keyword evidence="4 6" id="KW-0131">Cell cycle</keyword>
<dbReference type="SMART" id="SM00865">
    <property type="entry name" value="Tubulin_C"/>
    <property type="match status" value="1"/>
</dbReference>
<evidence type="ECO:0000256" key="2">
    <source>
        <dbReference type="ARBA" id="ARBA00022741"/>
    </source>
</evidence>
<evidence type="ECO:0000256" key="6">
    <source>
        <dbReference type="RuleBase" id="RU000631"/>
    </source>
</evidence>
<evidence type="ECO:0000256" key="3">
    <source>
        <dbReference type="ARBA" id="ARBA00023134"/>
    </source>
</evidence>
<dbReference type="RefSeq" id="WP_408078317.1">
    <property type="nucleotide sequence ID" value="NZ_JBELQC010000001.1"/>
</dbReference>
<dbReference type="InterPro" id="IPR000158">
    <property type="entry name" value="Cell_div_FtsZ"/>
</dbReference>
<comment type="caution">
    <text evidence="10">The sequence shown here is derived from an EMBL/GenBank/DDBJ whole genome shotgun (WGS) entry which is preliminary data.</text>
</comment>
<dbReference type="HAMAP" id="MF_00909">
    <property type="entry name" value="FtsZ"/>
    <property type="match status" value="1"/>
</dbReference>
<name>A0ABW8YP47_9SPHN</name>
<dbReference type="NCBIfam" id="TIGR00065">
    <property type="entry name" value="ftsZ"/>
    <property type="match status" value="1"/>
</dbReference>
<keyword evidence="4 6" id="KW-0132">Cell division</keyword>
<evidence type="ECO:0000256" key="5">
    <source>
        <dbReference type="NCBIfam" id="TIGR00065"/>
    </source>
</evidence>
<evidence type="ECO:0000256" key="4">
    <source>
        <dbReference type="HAMAP-Rule" id="MF_00909"/>
    </source>
</evidence>
<comment type="subunit">
    <text evidence="4">Homodimer. Polymerizes to form a dynamic ring structure in a strictly GTP-dependent manner. Interacts directly with several other division proteins.</text>
</comment>
<dbReference type="CDD" id="cd02201">
    <property type="entry name" value="FtsZ_type1"/>
    <property type="match status" value="1"/>
</dbReference>
<evidence type="ECO:0000256" key="7">
    <source>
        <dbReference type="SAM" id="MobiDB-lite"/>
    </source>
</evidence>
<sequence>MSIDFLPQDLDELTPRITVIGVGGAGGNAIANMIRAEVQGVEFLVANTDAQALKQSSAGHRIQLGAKITQGLGAGSRPEIGRAAAEETIEQVQEALNGAHMCFIAAGMGGGTGTGAAPVIAKAARDMGILTVGVVTKPFAFEGKKRAMSAEAGIEELQKFVDTLIVIPNQNLFLVANANTTFKEAFEMADEVLQQGVRGITDLMVMPGLINLDFADVRAVMSEMGKAMMGTGEASGDSRAIEAAQQAIANPLLDGVSLDGAKGVIVSITGGEDMRLLEVDEAANHIRELVDDNANIIWGSAFNPDLEGKIRVSVVATGIEADPAAKPAAPAAASTDSSRSFSFGTVRRPLAPAATPEAPAADPAPEPVTETAPEPGFTTEPVAAADEDELTLEAPDALPEAPATTDDELVLGSDAMVPQAPAEPAVEAPAPEPTIRRRWLTGGDDEPAAAPAPAAEQPKPRSGGTLFERMAAARNGSKDDDDKDPLDIPRFLNRQNNQ</sequence>
<dbReference type="InterPro" id="IPR003008">
    <property type="entry name" value="Tubulin_FtsZ_GTPase"/>
</dbReference>
<accession>A0ABW8YP47</accession>
<dbReference type="Gene3D" id="3.30.1330.20">
    <property type="entry name" value="Tubulin/FtsZ, C-terminal domain"/>
    <property type="match status" value="1"/>
</dbReference>
<evidence type="ECO:0000313" key="10">
    <source>
        <dbReference type="EMBL" id="MFL9841412.1"/>
    </source>
</evidence>
<feature type="compositionally biased region" description="Low complexity" evidence="7">
    <location>
        <begin position="352"/>
        <end position="375"/>
    </location>
</feature>
<protein>
    <recommendedName>
        <fullName evidence="4 5">Cell division protein FtsZ</fullName>
    </recommendedName>
</protein>
<evidence type="ECO:0000259" key="8">
    <source>
        <dbReference type="SMART" id="SM00864"/>
    </source>
</evidence>
<comment type="function">
    <text evidence="4 6">Essential cell division protein that forms a contractile ring structure (Z ring) at the future cell division site. The regulation of the ring assembly controls the timing and the location of cell division. One of the functions of the FtsZ ring is to recruit other cell division proteins to the septum to produce a new cell wall between the dividing cells. Binds GTP and shows GTPase activity.</text>
</comment>
<comment type="similarity">
    <text evidence="1 4 6">Belongs to the FtsZ family.</text>
</comment>
<dbReference type="SUPFAM" id="SSF55307">
    <property type="entry name" value="Tubulin C-terminal domain-like"/>
    <property type="match status" value="1"/>
</dbReference>
<feature type="domain" description="Tubulin/FtsZ 2-layer sandwich" evidence="9">
    <location>
        <begin position="210"/>
        <end position="328"/>
    </location>
</feature>
<evidence type="ECO:0000259" key="9">
    <source>
        <dbReference type="SMART" id="SM00865"/>
    </source>
</evidence>
<organism evidence="10 11">
    <name type="scientific">Sphingomonas plantiphila</name>
    <dbReference type="NCBI Taxonomy" id="3163295"/>
    <lineage>
        <taxon>Bacteria</taxon>
        <taxon>Pseudomonadati</taxon>
        <taxon>Pseudomonadota</taxon>
        <taxon>Alphaproteobacteria</taxon>
        <taxon>Sphingomonadales</taxon>
        <taxon>Sphingomonadaceae</taxon>
        <taxon>Sphingomonas</taxon>
    </lineage>
</organism>
<dbReference type="GO" id="GO:0051301">
    <property type="term" value="P:cell division"/>
    <property type="evidence" value="ECO:0007669"/>
    <property type="project" value="UniProtKB-KW"/>
</dbReference>
<dbReference type="PANTHER" id="PTHR30314">
    <property type="entry name" value="CELL DIVISION PROTEIN FTSZ-RELATED"/>
    <property type="match status" value="1"/>
</dbReference>